<feature type="non-terminal residue" evidence="3">
    <location>
        <position position="1"/>
    </location>
</feature>
<dbReference type="Proteomes" id="UP000601435">
    <property type="component" value="Unassembled WGS sequence"/>
</dbReference>
<dbReference type="OrthoDB" id="436349at2759"/>
<keyword evidence="1" id="KW-0175">Coiled coil</keyword>
<comment type="caution">
    <text evidence="3">The sequence shown here is derived from an EMBL/GenBank/DDBJ whole genome shotgun (WGS) entry which is preliminary data.</text>
</comment>
<dbReference type="AlphaFoldDB" id="A0A812XX82"/>
<feature type="coiled-coil region" evidence="1">
    <location>
        <begin position="223"/>
        <end position="285"/>
    </location>
</feature>
<protein>
    <submittedName>
        <fullName evidence="3">Uncharacterized protein</fullName>
    </submittedName>
</protein>
<feature type="coiled-coil region" evidence="1">
    <location>
        <begin position="466"/>
        <end position="493"/>
    </location>
</feature>
<feature type="region of interest" description="Disordered" evidence="2">
    <location>
        <begin position="87"/>
        <end position="161"/>
    </location>
</feature>
<feature type="compositionally biased region" description="Polar residues" evidence="2">
    <location>
        <begin position="92"/>
        <end position="101"/>
    </location>
</feature>
<dbReference type="PANTHER" id="PTHR23159:SF31">
    <property type="entry name" value="CENTROSOME-ASSOCIATED PROTEIN CEP250 ISOFORM X1"/>
    <property type="match status" value="1"/>
</dbReference>
<sequence>VDKQCSTDQATVFSRLPERRPTKTREYDWKIRAARGHDEKVVKVGAISNRKLDRDHMRAWKAFLEKISFDIFLPDLKESRNKIAAVKKELPSTGTPRSTPRSDPAPPSVEQRSGERCESEPKETPGSGNRSEHSTPVEAAEGQSNGSALAPLEDGPEQEPQSALNELNLYEQLLDPEVLRRPAWAVLEPGRELLHALRGIRDLDVVPVDYANAQLWSATLEYENLLNTQRDQHEAVLKQMEAENFRLRQAVQMLQSGRGDEGFAAAQLKMREEEHRLALEAKQREIDLITSLVRVRDQQVREMQKLTGSKQVHQKLEELRSEKAQVEQLLLAKEKQLAAVQAVDPQMADASALQLGAQAIQMFHDSLRMKQDASTLARENEELRGQVDDLQVQLQEAQGSITEKRREVKELAANLSTKMKRIIELEEQVERSHREGRAMAQAATSKLAKEEIAERDRRFMKQQVISRRHETSAAELQQQVADLRSRLAQADAALRGMASSNTFKDRVIHDMTEQELLGSGPLAREREAATQSVGLRLLRDAEAAMRSPSPSGGTTPGSLISKVPGARVPQPLVPPGESALPSPSAPPAFSGAPREPTATAGQRGPTSSINLPTAAIETVLLAEAYRPHPDDPIDEKASGVAGFANQPKNSASKALFCRLGPGSYLFGTQRVSVRLSPRTGDLEARAGGDWMSIEATDKHMARNAYDPLVGKFIDPYREERLKSIDDTREVEIAMRGNAKVPPSYKAPCLNKLEAQIKEPRIRLSSHLVGTADPVCLLPPVVLAVLADEARSGFRELGVSCLEDFAFLVADPRELNSRLVMTLLLADHSLAIGRISESLSRLEVQQ</sequence>
<feature type="compositionally biased region" description="Low complexity" evidence="2">
    <location>
        <begin position="575"/>
        <end position="593"/>
    </location>
</feature>
<name>A0A812XX82_9DINO</name>
<evidence type="ECO:0000313" key="4">
    <source>
        <dbReference type="Proteomes" id="UP000601435"/>
    </source>
</evidence>
<organism evidence="3 4">
    <name type="scientific">Symbiodinium necroappetens</name>
    <dbReference type="NCBI Taxonomy" id="1628268"/>
    <lineage>
        <taxon>Eukaryota</taxon>
        <taxon>Sar</taxon>
        <taxon>Alveolata</taxon>
        <taxon>Dinophyceae</taxon>
        <taxon>Suessiales</taxon>
        <taxon>Symbiodiniaceae</taxon>
        <taxon>Symbiodinium</taxon>
    </lineage>
</organism>
<reference evidence="3" key="1">
    <citation type="submission" date="2021-02" db="EMBL/GenBank/DDBJ databases">
        <authorList>
            <person name="Dougan E. K."/>
            <person name="Rhodes N."/>
            <person name="Thang M."/>
            <person name="Chan C."/>
        </authorList>
    </citation>
    <scope>NUCLEOTIDE SEQUENCE</scope>
</reference>
<feature type="region of interest" description="Disordered" evidence="2">
    <location>
        <begin position="543"/>
        <end position="610"/>
    </location>
</feature>
<evidence type="ECO:0000313" key="3">
    <source>
        <dbReference type="EMBL" id="CAE7763882.1"/>
    </source>
</evidence>
<accession>A0A812XX82</accession>
<evidence type="ECO:0000256" key="1">
    <source>
        <dbReference type="SAM" id="Coils"/>
    </source>
</evidence>
<dbReference type="PANTHER" id="PTHR23159">
    <property type="entry name" value="CENTROSOMAL PROTEIN 2"/>
    <property type="match status" value="1"/>
</dbReference>
<feature type="coiled-coil region" evidence="1">
    <location>
        <begin position="309"/>
        <end position="336"/>
    </location>
</feature>
<proteinExistence type="predicted"/>
<keyword evidence="4" id="KW-1185">Reference proteome</keyword>
<evidence type="ECO:0000256" key="2">
    <source>
        <dbReference type="SAM" id="MobiDB-lite"/>
    </source>
</evidence>
<feature type="compositionally biased region" description="Basic and acidic residues" evidence="2">
    <location>
        <begin position="112"/>
        <end position="123"/>
    </location>
</feature>
<feature type="coiled-coil region" evidence="1">
    <location>
        <begin position="373"/>
        <end position="435"/>
    </location>
</feature>
<dbReference type="EMBL" id="CAJNJA010040187">
    <property type="protein sequence ID" value="CAE7763882.1"/>
    <property type="molecule type" value="Genomic_DNA"/>
</dbReference>
<gene>
    <name evidence="3" type="ORF">SNEC2469_LOCUS22257</name>
</gene>
<feature type="compositionally biased region" description="Low complexity" evidence="2">
    <location>
        <begin position="547"/>
        <end position="558"/>
    </location>
</feature>